<feature type="compositionally biased region" description="Pro residues" evidence="1">
    <location>
        <begin position="296"/>
        <end position="307"/>
    </location>
</feature>
<evidence type="ECO:0000313" key="3">
    <source>
        <dbReference type="Proteomes" id="UP001460270"/>
    </source>
</evidence>
<evidence type="ECO:0000313" key="2">
    <source>
        <dbReference type="EMBL" id="KAK7898578.1"/>
    </source>
</evidence>
<keyword evidence="3" id="KW-1185">Reference proteome</keyword>
<evidence type="ECO:0008006" key="4">
    <source>
        <dbReference type="Google" id="ProtNLM"/>
    </source>
</evidence>
<organism evidence="2 3">
    <name type="scientific">Mugilogobius chulae</name>
    <name type="common">yellowstripe goby</name>
    <dbReference type="NCBI Taxonomy" id="88201"/>
    <lineage>
        <taxon>Eukaryota</taxon>
        <taxon>Metazoa</taxon>
        <taxon>Chordata</taxon>
        <taxon>Craniata</taxon>
        <taxon>Vertebrata</taxon>
        <taxon>Euteleostomi</taxon>
        <taxon>Actinopterygii</taxon>
        <taxon>Neopterygii</taxon>
        <taxon>Teleostei</taxon>
        <taxon>Neoteleostei</taxon>
        <taxon>Acanthomorphata</taxon>
        <taxon>Gobiaria</taxon>
        <taxon>Gobiiformes</taxon>
        <taxon>Gobioidei</taxon>
        <taxon>Gobiidae</taxon>
        <taxon>Gobionellinae</taxon>
        <taxon>Mugilogobius</taxon>
    </lineage>
</organism>
<feature type="region of interest" description="Disordered" evidence="1">
    <location>
        <begin position="246"/>
        <end position="312"/>
    </location>
</feature>
<reference evidence="3" key="1">
    <citation type="submission" date="2024-04" db="EMBL/GenBank/DDBJ databases">
        <title>Salinicola lusitanus LLJ914,a marine bacterium isolated from the Okinawa Trough.</title>
        <authorList>
            <person name="Li J."/>
        </authorList>
    </citation>
    <scope>NUCLEOTIDE SEQUENCE [LARGE SCALE GENOMIC DNA]</scope>
</reference>
<evidence type="ECO:0000256" key="1">
    <source>
        <dbReference type="SAM" id="MobiDB-lite"/>
    </source>
</evidence>
<feature type="region of interest" description="Disordered" evidence="1">
    <location>
        <begin position="1"/>
        <end position="89"/>
    </location>
</feature>
<dbReference type="Proteomes" id="UP001460270">
    <property type="component" value="Unassembled WGS sequence"/>
</dbReference>
<name>A0AAW0NH33_9GOBI</name>
<accession>A0AAW0NH33</accession>
<gene>
    <name evidence="2" type="ORF">WMY93_019431</name>
</gene>
<feature type="compositionally biased region" description="Low complexity" evidence="1">
    <location>
        <begin position="23"/>
        <end position="38"/>
    </location>
</feature>
<feature type="compositionally biased region" description="Polar residues" evidence="1">
    <location>
        <begin position="1"/>
        <end position="15"/>
    </location>
</feature>
<feature type="compositionally biased region" description="Low complexity" evidence="1">
    <location>
        <begin position="272"/>
        <end position="282"/>
    </location>
</feature>
<feature type="compositionally biased region" description="Gly residues" evidence="1">
    <location>
        <begin position="56"/>
        <end position="65"/>
    </location>
</feature>
<dbReference type="AlphaFoldDB" id="A0AAW0NH33"/>
<sequence>MFIIIRNQTGGSVRQKTGGRHASTTSTSSSSTTSSSTSQCCSATVSRAPRAPPLSAGGGGGGGGRNALLADIQRGPGSGKSPRPTTAALRPWTSQSPVLEMLRLLLRVPRADRTHGTFSGGPVRWRLPHTQTHRTEDLTGKNPVLSRLHPPGPDSTPCAHLHTSSTTTACPILGPAPPRLSQCQPRPLHHHSSRSLHRLLRTCSLSAPPPHHPVLCCSSSTCPALCPPPPPPVPLSAPPPPPVPFLPFPPPLRPSRTTAPPTVRPPSPPALLLPSSALPAPAHQTHVASPAQLHHPVPPPPPPPPASYVPASAPQVCSTARWDRPLLLPCRLLHAHLPVQPAAASAQSAPGALSRHALAAAVVPCHAPTRRPPAVPRSSSRLAPPPAPPTRSPSTELTSRIPPPPPPPPLPPSSLRNGHLYSLDDFESKFQFHPVEDLPPPEEFKPFPRVYPSKESRGPPKPPAIRTHLR</sequence>
<feature type="compositionally biased region" description="Pro residues" evidence="1">
    <location>
        <begin position="401"/>
        <end position="412"/>
    </location>
</feature>
<feature type="compositionally biased region" description="Pro residues" evidence="1">
    <location>
        <begin position="262"/>
        <end position="271"/>
    </location>
</feature>
<dbReference type="EMBL" id="JBBPFD010000014">
    <property type="protein sequence ID" value="KAK7898578.1"/>
    <property type="molecule type" value="Genomic_DNA"/>
</dbReference>
<comment type="caution">
    <text evidence="2">The sequence shown here is derived from an EMBL/GenBank/DDBJ whole genome shotgun (WGS) entry which is preliminary data.</text>
</comment>
<feature type="region of interest" description="Disordered" evidence="1">
    <location>
        <begin position="365"/>
        <end position="470"/>
    </location>
</feature>
<feature type="compositionally biased region" description="Basic and acidic residues" evidence="1">
    <location>
        <begin position="426"/>
        <end position="458"/>
    </location>
</feature>
<proteinExistence type="predicted"/>
<feature type="region of interest" description="Disordered" evidence="1">
    <location>
        <begin position="169"/>
        <end position="192"/>
    </location>
</feature>
<protein>
    <recommendedName>
        <fullName evidence="4">WAS/WASL interacting protein family member 3</fullName>
    </recommendedName>
</protein>